<dbReference type="InterPro" id="IPR024230">
    <property type="entry name" value="GspL_cyto_dom"/>
</dbReference>
<comment type="function">
    <text evidence="10">Inner membrane component of the type II secretion system required for the energy-dependent secretion of extracellular factors such as proteases and toxins from the periplasm.</text>
</comment>
<protein>
    <recommendedName>
        <fullName evidence="10">Type II secretion system protein L</fullName>
        <shortName evidence="10">T2SS protein L</shortName>
    </recommendedName>
</protein>
<dbReference type="GO" id="GO:0009276">
    <property type="term" value="C:Gram-negative-bacterium-type cell wall"/>
    <property type="evidence" value="ECO:0007669"/>
    <property type="project" value="InterPro"/>
</dbReference>
<sequence>MKVSSAIIKPLHRDESGASYLWQCLDNNNRAVGDVKTGTARQIGQYLNGKAGILLFDASDVVDSRVKVSQKQQKQLSQLLAFEIEPQLASDITQLHIAGHVVAGEDVAVAHLDRSLMVAAVNDLEAAGVAIKHCYSEGHLLNARPDHWLLVHNPVTDALTCCWGENRYCAVKSSQATMLIDTLLSGCEQPGNISVLTTSTEDAVPIKAMLDQKTTARIQLETGEHVSWQWMSLEEPVRAVDLRQGEFQAPVRWGQKIGWLRMPALAAALALTTYIVATALSTYQANRQFEALQLAIEDSYRQAMPQGVLVDAAQQLRSQLAQLTGSPEGAGLLSILDQVAPALADIQGIRVQRLNYSAGRQELSLSVSALSNEDILSFNDALNAAGLNARTQNITRQGESHLAQFVIFATGVS</sequence>
<dbReference type="GO" id="GO:0005886">
    <property type="term" value="C:plasma membrane"/>
    <property type="evidence" value="ECO:0007669"/>
    <property type="project" value="UniProtKB-SubCell"/>
</dbReference>
<dbReference type="InterPro" id="IPR043129">
    <property type="entry name" value="ATPase_NBD"/>
</dbReference>
<comment type="caution">
    <text evidence="13">The sequence shown here is derived from an EMBL/GenBank/DDBJ whole genome shotgun (WGS) entry which is preliminary data.</text>
</comment>
<dbReference type="Pfam" id="PF12693">
    <property type="entry name" value="GspL_C"/>
    <property type="match status" value="1"/>
</dbReference>
<reference evidence="13" key="1">
    <citation type="journal article" date="2014" name="Int. J. Syst. Evol. Microbiol.">
        <title>Complete genome sequence of Corynebacterium casei LMG S-19264T (=DSM 44701T), isolated from a smear-ripened cheese.</title>
        <authorList>
            <consortium name="US DOE Joint Genome Institute (JGI-PGF)"/>
            <person name="Walter F."/>
            <person name="Albersmeier A."/>
            <person name="Kalinowski J."/>
            <person name="Ruckert C."/>
        </authorList>
    </citation>
    <scope>NUCLEOTIDE SEQUENCE</scope>
    <source>
        <strain evidence="13">CGMCC 1.15425</strain>
    </source>
</reference>
<dbReference type="Gene3D" id="3.30.420.380">
    <property type="match status" value="1"/>
</dbReference>
<keyword evidence="9" id="KW-0472">Membrane</keyword>
<evidence type="ECO:0000256" key="9">
    <source>
        <dbReference type="ARBA" id="ARBA00023136"/>
    </source>
</evidence>
<evidence type="ECO:0000256" key="4">
    <source>
        <dbReference type="ARBA" id="ARBA00022475"/>
    </source>
</evidence>
<organism evidence="13 14">
    <name type="scientific">Pseudohongiella nitratireducens</name>
    <dbReference type="NCBI Taxonomy" id="1768907"/>
    <lineage>
        <taxon>Bacteria</taxon>
        <taxon>Pseudomonadati</taxon>
        <taxon>Pseudomonadota</taxon>
        <taxon>Gammaproteobacteria</taxon>
        <taxon>Pseudomonadales</taxon>
        <taxon>Pseudohongiellaceae</taxon>
        <taxon>Pseudohongiella</taxon>
    </lineage>
</organism>
<evidence type="ECO:0000256" key="7">
    <source>
        <dbReference type="ARBA" id="ARBA00022927"/>
    </source>
</evidence>
<evidence type="ECO:0000256" key="6">
    <source>
        <dbReference type="ARBA" id="ARBA00022692"/>
    </source>
</evidence>
<keyword evidence="5" id="KW-0997">Cell inner membrane</keyword>
<evidence type="ECO:0000259" key="12">
    <source>
        <dbReference type="Pfam" id="PF12693"/>
    </source>
</evidence>
<evidence type="ECO:0000256" key="1">
    <source>
        <dbReference type="ARBA" id="ARBA00004377"/>
    </source>
</evidence>
<evidence type="ECO:0000313" key="14">
    <source>
        <dbReference type="Proteomes" id="UP000627715"/>
    </source>
</evidence>
<comment type="similarity">
    <text evidence="2 10">Belongs to the GSP L family.</text>
</comment>
<dbReference type="GO" id="GO:0015627">
    <property type="term" value="C:type II protein secretion system complex"/>
    <property type="evidence" value="ECO:0007669"/>
    <property type="project" value="InterPro"/>
</dbReference>
<evidence type="ECO:0000256" key="8">
    <source>
        <dbReference type="ARBA" id="ARBA00022989"/>
    </source>
</evidence>
<dbReference type="InterPro" id="IPR025691">
    <property type="entry name" value="GspL_pp_dom"/>
</dbReference>
<dbReference type="NCBIfam" id="TIGR01709">
    <property type="entry name" value="typeII_sec_gspL"/>
    <property type="match status" value="1"/>
</dbReference>
<keyword evidence="6" id="KW-0812">Transmembrane</keyword>
<dbReference type="Gene3D" id="3.30.1360.100">
    <property type="entry name" value="General secretion pathway protein M, EpsM"/>
    <property type="match status" value="1"/>
</dbReference>
<dbReference type="SUPFAM" id="SSF53067">
    <property type="entry name" value="Actin-like ATPase domain"/>
    <property type="match status" value="1"/>
</dbReference>
<dbReference type="PIRSF" id="PIRSF015761">
    <property type="entry name" value="Protein_L"/>
    <property type="match status" value="1"/>
</dbReference>
<evidence type="ECO:0000256" key="5">
    <source>
        <dbReference type="ARBA" id="ARBA00022519"/>
    </source>
</evidence>
<comment type="subcellular location">
    <subcellularLocation>
        <location evidence="1">Cell inner membrane</location>
        <topology evidence="1">Single-pass membrane protein</topology>
    </subcellularLocation>
</comment>
<feature type="domain" description="GspL periplasmic" evidence="12">
    <location>
        <begin position="259"/>
        <end position="407"/>
    </location>
</feature>
<evidence type="ECO:0000256" key="10">
    <source>
        <dbReference type="PIRNR" id="PIRNR015761"/>
    </source>
</evidence>
<reference evidence="13" key="2">
    <citation type="submission" date="2020-09" db="EMBL/GenBank/DDBJ databases">
        <authorList>
            <person name="Sun Q."/>
            <person name="Zhou Y."/>
        </authorList>
    </citation>
    <scope>NUCLEOTIDE SEQUENCE</scope>
    <source>
        <strain evidence="13">CGMCC 1.15425</strain>
    </source>
</reference>
<evidence type="ECO:0000313" key="13">
    <source>
        <dbReference type="EMBL" id="GFZ78248.1"/>
    </source>
</evidence>
<dbReference type="RefSeq" id="WP_068810444.1">
    <property type="nucleotide sequence ID" value="NZ_BMIY01000009.1"/>
</dbReference>
<keyword evidence="4" id="KW-1003">Cell membrane</keyword>
<name>A0A916QL27_9GAMM</name>
<evidence type="ECO:0000256" key="2">
    <source>
        <dbReference type="ARBA" id="ARBA00005318"/>
    </source>
</evidence>
<dbReference type="InterPro" id="IPR007812">
    <property type="entry name" value="T2SS_protein-GspL"/>
</dbReference>
<gene>
    <name evidence="13" type="ORF">GCM10011403_21580</name>
</gene>
<keyword evidence="7 10" id="KW-0653">Protein transport</keyword>
<dbReference type="Proteomes" id="UP000627715">
    <property type="component" value="Unassembled WGS sequence"/>
</dbReference>
<accession>A0A916QL27</accession>
<proteinExistence type="inferred from homology"/>
<keyword evidence="14" id="KW-1185">Reference proteome</keyword>
<evidence type="ECO:0000256" key="3">
    <source>
        <dbReference type="ARBA" id="ARBA00022448"/>
    </source>
</evidence>
<evidence type="ECO:0000259" key="11">
    <source>
        <dbReference type="Pfam" id="PF05134"/>
    </source>
</evidence>
<dbReference type="EMBL" id="BMIY01000009">
    <property type="protein sequence ID" value="GFZ78248.1"/>
    <property type="molecule type" value="Genomic_DNA"/>
</dbReference>
<dbReference type="AlphaFoldDB" id="A0A916QL27"/>
<dbReference type="GO" id="GO:0015628">
    <property type="term" value="P:protein secretion by the type II secretion system"/>
    <property type="evidence" value="ECO:0007669"/>
    <property type="project" value="InterPro"/>
</dbReference>
<keyword evidence="3 10" id="KW-0813">Transport</keyword>
<dbReference type="Pfam" id="PF05134">
    <property type="entry name" value="T2SSL"/>
    <property type="match status" value="1"/>
</dbReference>
<feature type="domain" description="GspL cytoplasmic actin-ATPase-like" evidence="11">
    <location>
        <begin position="43"/>
        <end position="152"/>
    </location>
</feature>
<keyword evidence="8" id="KW-1133">Transmembrane helix</keyword>